<evidence type="ECO:0000313" key="10">
    <source>
        <dbReference type="Proteomes" id="UP000809829"/>
    </source>
</evidence>
<evidence type="ECO:0000256" key="1">
    <source>
        <dbReference type="ARBA" id="ARBA00004651"/>
    </source>
</evidence>
<feature type="transmembrane region" description="Helical" evidence="7">
    <location>
        <begin position="161"/>
        <end position="180"/>
    </location>
</feature>
<feature type="transmembrane region" description="Helical" evidence="7">
    <location>
        <begin position="73"/>
        <end position="92"/>
    </location>
</feature>
<keyword evidence="10" id="KW-1185">Reference proteome</keyword>
<dbReference type="Proteomes" id="UP000809829">
    <property type="component" value="Unassembled WGS sequence"/>
</dbReference>
<accession>A0ABS2QSC4</accession>
<dbReference type="Gene3D" id="1.20.1250.20">
    <property type="entry name" value="MFS general substrate transporter like domains"/>
    <property type="match status" value="2"/>
</dbReference>
<keyword evidence="5 7" id="KW-1133">Transmembrane helix</keyword>
<evidence type="ECO:0000256" key="5">
    <source>
        <dbReference type="ARBA" id="ARBA00022989"/>
    </source>
</evidence>
<protein>
    <submittedName>
        <fullName evidence="9">Nucleoside transporter</fullName>
    </submittedName>
</protein>
<keyword evidence="3" id="KW-1003">Cell membrane</keyword>
<organism evidence="9 10">
    <name type="scientific">Priestia iocasae</name>
    <dbReference type="NCBI Taxonomy" id="2291674"/>
    <lineage>
        <taxon>Bacteria</taxon>
        <taxon>Bacillati</taxon>
        <taxon>Bacillota</taxon>
        <taxon>Bacilli</taxon>
        <taxon>Bacillales</taxon>
        <taxon>Bacillaceae</taxon>
        <taxon>Priestia</taxon>
    </lineage>
</organism>
<feature type="transmembrane region" description="Helical" evidence="7">
    <location>
        <begin position="135"/>
        <end position="155"/>
    </location>
</feature>
<gene>
    <name evidence="9" type="ORF">JOC83_001173</name>
</gene>
<feature type="transmembrane region" description="Helical" evidence="7">
    <location>
        <begin position="273"/>
        <end position="291"/>
    </location>
</feature>
<evidence type="ECO:0000256" key="6">
    <source>
        <dbReference type="ARBA" id="ARBA00023136"/>
    </source>
</evidence>
<evidence type="ECO:0000313" key="9">
    <source>
        <dbReference type="EMBL" id="MBM7702339.1"/>
    </source>
</evidence>
<comment type="subcellular location">
    <subcellularLocation>
        <location evidence="1">Cell membrane</location>
        <topology evidence="1">Multi-pass membrane protein</topology>
    </subcellularLocation>
</comment>
<dbReference type="Pfam" id="PF03825">
    <property type="entry name" value="Nuc_H_symport"/>
    <property type="match status" value="1"/>
</dbReference>
<sequence>MKNRSFVVPRLSVMMFLEFFVQGSWYVTAGLVLTQYGLSSIIGMFFSMGAIAAIISPFFMGMIVDRFFPSEKVLASLHIIGAGFLLLMPSQITSGNGVALLWILFLYMLCFMPTLALTNNVAFQNIENGEKSFPTIRVFGTIGWIVAGLFIGQLGFSNSTIIFQIGAGASLLLGLYSLTLPHTPAPDKGKPLSMRDVLALDALAMMKDRNYLVFILCSMLICIPLAAYYSFAAPFLGATGVENVAGVMTIGQMSEIFFMMLIPFFFRRLGVKWMLLVGMGAWTLRYVLFGLGAPTDLFSLLLLGIALHGICYDFFFVTGSIYVEKKANVKIKGQAQSMLVFFTQGIGMYVGALVSGQLFNSTVTGKGQEVLEQWQTFWLIPAAFAFLVGVIFLVLFKNESTTLPINTGKEDATYKA</sequence>
<feature type="transmembrane region" description="Helical" evidence="7">
    <location>
        <begin position="40"/>
        <end position="61"/>
    </location>
</feature>
<feature type="domain" description="Major facilitator superfamily (MFS) profile" evidence="8">
    <location>
        <begin position="194"/>
        <end position="416"/>
    </location>
</feature>
<evidence type="ECO:0000259" key="8">
    <source>
        <dbReference type="PROSITE" id="PS50850"/>
    </source>
</evidence>
<feature type="transmembrane region" description="Helical" evidence="7">
    <location>
        <begin position="378"/>
        <end position="396"/>
    </location>
</feature>
<reference evidence="9 10" key="1">
    <citation type="submission" date="2021-01" db="EMBL/GenBank/DDBJ databases">
        <title>Genomic Encyclopedia of Type Strains, Phase IV (KMG-IV): sequencing the most valuable type-strain genomes for metagenomic binning, comparative biology and taxonomic classification.</title>
        <authorList>
            <person name="Goeker M."/>
        </authorList>
    </citation>
    <scope>NUCLEOTIDE SEQUENCE [LARGE SCALE GENOMIC DNA]</scope>
    <source>
        <strain evidence="9 10">DSM 104297</strain>
    </source>
</reference>
<feature type="transmembrane region" description="Helical" evidence="7">
    <location>
        <begin position="12"/>
        <end position="34"/>
    </location>
</feature>
<evidence type="ECO:0000256" key="2">
    <source>
        <dbReference type="ARBA" id="ARBA00022448"/>
    </source>
</evidence>
<dbReference type="PANTHER" id="PTHR23522:SF4">
    <property type="entry name" value="NUCLEOSIDE PERMEASE NUPG-RELATED"/>
    <property type="match status" value="1"/>
</dbReference>
<keyword evidence="6 7" id="KW-0472">Membrane</keyword>
<keyword evidence="4 7" id="KW-0812">Transmembrane</keyword>
<feature type="transmembrane region" description="Helical" evidence="7">
    <location>
        <begin position="338"/>
        <end position="358"/>
    </location>
</feature>
<dbReference type="PANTHER" id="PTHR23522">
    <property type="entry name" value="BLL5896 PROTEIN"/>
    <property type="match status" value="1"/>
</dbReference>
<evidence type="ECO:0000256" key="4">
    <source>
        <dbReference type="ARBA" id="ARBA00022692"/>
    </source>
</evidence>
<keyword evidence="2" id="KW-0813">Transport</keyword>
<dbReference type="SUPFAM" id="SSF103473">
    <property type="entry name" value="MFS general substrate transporter"/>
    <property type="match status" value="1"/>
</dbReference>
<proteinExistence type="predicted"/>
<evidence type="ECO:0000256" key="7">
    <source>
        <dbReference type="SAM" id="Phobius"/>
    </source>
</evidence>
<dbReference type="PROSITE" id="PS50850">
    <property type="entry name" value="MFS"/>
    <property type="match status" value="1"/>
</dbReference>
<dbReference type="InterPro" id="IPR020846">
    <property type="entry name" value="MFS_dom"/>
</dbReference>
<dbReference type="EMBL" id="JAFBFC010000002">
    <property type="protein sequence ID" value="MBM7702339.1"/>
    <property type="molecule type" value="Genomic_DNA"/>
</dbReference>
<feature type="transmembrane region" description="Helical" evidence="7">
    <location>
        <begin position="244"/>
        <end position="266"/>
    </location>
</feature>
<dbReference type="InterPro" id="IPR036259">
    <property type="entry name" value="MFS_trans_sf"/>
</dbReference>
<comment type="caution">
    <text evidence="9">The sequence shown here is derived from an EMBL/GenBank/DDBJ whole genome shotgun (WGS) entry which is preliminary data.</text>
</comment>
<feature type="transmembrane region" description="Helical" evidence="7">
    <location>
        <begin position="297"/>
        <end position="317"/>
    </location>
</feature>
<dbReference type="InterPro" id="IPR004740">
    <property type="entry name" value="Nuc_H_symport"/>
</dbReference>
<evidence type="ECO:0000256" key="3">
    <source>
        <dbReference type="ARBA" id="ARBA00022475"/>
    </source>
</evidence>
<dbReference type="RefSeq" id="WP_205185194.1">
    <property type="nucleotide sequence ID" value="NZ_JAFBFC010000002.1"/>
</dbReference>
<feature type="transmembrane region" description="Helical" evidence="7">
    <location>
        <begin position="211"/>
        <end position="232"/>
    </location>
</feature>
<name>A0ABS2QSC4_9BACI</name>
<feature type="transmembrane region" description="Helical" evidence="7">
    <location>
        <begin position="98"/>
        <end position="123"/>
    </location>
</feature>